<dbReference type="Proteomes" id="UP000591272">
    <property type="component" value="Unassembled WGS sequence"/>
</dbReference>
<organism evidence="3 4">
    <name type="scientific">Actinomadura citrea</name>
    <dbReference type="NCBI Taxonomy" id="46158"/>
    <lineage>
        <taxon>Bacteria</taxon>
        <taxon>Bacillati</taxon>
        <taxon>Actinomycetota</taxon>
        <taxon>Actinomycetes</taxon>
        <taxon>Streptosporangiales</taxon>
        <taxon>Thermomonosporaceae</taxon>
        <taxon>Actinomadura</taxon>
    </lineage>
</organism>
<evidence type="ECO:0000313" key="4">
    <source>
        <dbReference type="Proteomes" id="UP000591272"/>
    </source>
</evidence>
<dbReference type="RefSeq" id="WP_179832634.1">
    <property type="nucleotide sequence ID" value="NZ_BMRD01000007.1"/>
</dbReference>
<keyword evidence="2" id="KW-1133">Transmembrane helix</keyword>
<keyword evidence="2" id="KW-0472">Membrane</keyword>
<protein>
    <submittedName>
        <fullName evidence="3">Uncharacterized protein</fullName>
    </submittedName>
</protein>
<comment type="caution">
    <text evidence="3">The sequence shown here is derived from an EMBL/GenBank/DDBJ whole genome shotgun (WGS) entry which is preliminary data.</text>
</comment>
<evidence type="ECO:0000256" key="1">
    <source>
        <dbReference type="SAM" id="MobiDB-lite"/>
    </source>
</evidence>
<gene>
    <name evidence="3" type="ORF">BJ999_001532</name>
</gene>
<keyword evidence="4" id="KW-1185">Reference proteome</keyword>
<dbReference type="AlphaFoldDB" id="A0A7Y9G7J6"/>
<dbReference type="EMBL" id="JACCBT010000001">
    <property type="protein sequence ID" value="NYE11236.1"/>
    <property type="molecule type" value="Genomic_DNA"/>
</dbReference>
<evidence type="ECO:0000256" key="2">
    <source>
        <dbReference type="SAM" id="Phobius"/>
    </source>
</evidence>
<reference evidence="3 4" key="1">
    <citation type="submission" date="2020-07" db="EMBL/GenBank/DDBJ databases">
        <title>Sequencing the genomes of 1000 actinobacteria strains.</title>
        <authorList>
            <person name="Klenk H.-P."/>
        </authorList>
    </citation>
    <scope>NUCLEOTIDE SEQUENCE [LARGE SCALE GENOMIC DNA]</scope>
    <source>
        <strain evidence="3 4">DSM 43461</strain>
    </source>
</reference>
<proteinExistence type="predicted"/>
<feature type="region of interest" description="Disordered" evidence="1">
    <location>
        <begin position="63"/>
        <end position="108"/>
    </location>
</feature>
<accession>A0A7Y9G7J6</accession>
<sequence length="188" mass="19665">MTGGRRTATWRREDLPRTPPVARFPWLALAGVAATIVAATVLVLGIGDTLSSRDGSAGRLLPLQAASPTAPPPPETSAPEQSGPRTPWPPGSTASEPPPPEPPPTEPSVDEVLVRLRDAVDQGVAAGDVRDDVGLDLGNVIERMLGHGERSRADVASLRHKIVTRAREGAITGGRAEQLRVILDGALP</sequence>
<feature type="compositionally biased region" description="Pro residues" evidence="1">
    <location>
        <begin position="86"/>
        <end position="106"/>
    </location>
</feature>
<keyword evidence="2" id="KW-0812">Transmembrane</keyword>
<name>A0A7Y9G7J6_9ACTN</name>
<evidence type="ECO:0000313" key="3">
    <source>
        <dbReference type="EMBL" id="NYE11236.1"/>
    </source>
</evidence>
<feature type="transmembrane region" description="Helical" evidence="2">
    <location>
        <begin position="24"/>
        <end position="46"/>
    </location>
</feature>